<dbReference type="RefSeq" id="XP_007317013.1">
    <property type="nucleotide sequence ID" value="XM_007316951.1"/>
</dbReference>
<name>F8NRV4_SERL9</name>
<protein>
    <recommendedName>
        <fullName evidence="1">F-box domain-containing protein</fullName>
    </recommendedName>
</protein>
<proteinExistence type="predicted"/>
<dbReference type="SUPFAM" id="SSF52047">
    <property type="entry name" value="RNI-like"/>
    <property type="match status" value="1"/>
</dbReference>
<dbReference type="InterPro" id="IPR032675">
    <property type="entry name" value="LRR_dom_sf"/>
</dbReference>
<feature type="domain" description="F-box" evidence="1">
    <location>
        <begin position="6"/>
        <end position="34"/>
    </location>
</feature>
<evidence type="ECO:0000313" key="2">
    <source>
        <dbReference type="EMBL" id="EGO26840.1"/>
    </source>
</evidence>
<dbReference type="Proteomes" id="UP000008064">
    <property type="component" value="Unassembled WGS sequence"/>
</dbReference>
<evidence type="ECO:0000259" key="1">
    <source>
        <dbReference type="Pfam" id="PF00646"/>
    </source>
</evidence>
<dbReference type="KEGG" id="sla:SERLADRAFT_464360"/>
<reference evidence="2" key="1">
    <citation type="submission" date="2011-04" db="EMBL/GenBank/DDBJ databases">
        <title>Evolution of plant cell wall degrading machinery underlies the functional diversity of forest fungi.</title>
        <authorList>
            <consortium name="US DOE Joint Genome Institute (JGI-PGF)"/>
            <person name="Eastwood D.C."/>
            <person name="Floudas D."/>
            <person name="Binder M."/>
            <person name="Majcherczyk A."/>
            <person name="Schneider P."/>
            <person name="Aerts A."/>
            <person name="Asiegbu F.O."/>
            <person name="Baker S.E."/>
            <person name="Barry K."/>
            <person name="Bendiksby M."/>
            <person name="Blumentritt M."/>
            <person name="Coutinho P.M."/>
            <person name="Cullen D."/>
            <person name="Cullen D."/>
            <person name="Gathman A."/>
            <person name="Goodell B."/>
            <person name="Henrissat B."/>
            <person name="Ihrmark K."/>
            <person name="Kauserud H."/>
            <person name="Kohler A."/>
            <person name="LaButti K."/>
            <person name="Lapidus A."/>
            <person name="Lavin J.L."/>
            <person name="Lee Y.-H."/>
            <person name="Lindquist E."/>
            <person name="Lilly W."/>
            <person name="Lucas S."/>
            <person name="Morin E."/>
            <person name="Murat C."/>
            <person name="Oguiza J.A."/>
            <person name="Park J."/>
            <person name="Pisabarro A.G."/>
            <person name="Riley R."/>
            <person name="Rosling A."/>
            <person name="Salamov A."/>
            <person name="Schmidt O."/>
            <person name="Schmutz J."/>
            <person name="Skrede I."/>
            <person name="Stenlid J."/>
            <person name="Wiebenga A."/>
            <person name="Xie X."/>
            <person name="Kues U."/>
            <person name="Hibbett D.S."/>
            <person name="Hoffmeister D."/>
            <person name="Hogberg N."/>
            <person name="Martin F."/>
            <person name="Grigoriev I.V."/>
            <person name="Watkinson S.C."/>
        </authorList>
    </citation>
    <scope>NUCLEOTIDE SEQUENCE</scope>
    <source>
        <strain evidence="2">S7.9</strain>
    </source>
</reference>
<organism>
    <name type="scientific">Serpula lacrymans var. lacrymans (strain S7.9)</name>
    <name type="common">Dry rot fungus</name>
    <dbReference type="NCBI Taxonomy" id="578457"/>
    <lineage>
        <taxon>Eukaryota</taxon>
        <taxon>Fungi</taxon>
        <taxon>Dikarya</taxon>
        <taxon>Basidiomycota</taxon>
        <taxon>Agaricomycotina</taxon>
        <taxon>Agaricomycetes</taxon>
        <taxon>Agaricomycetidae</taxon>
        <taxon>Boletales</taxon>
        <taxon>Coniophorineae</taxon>
        <taxon>Serpulaceae</taxon>
        <taxon>Serpula</taxon>
    </lineage>
</organism>
<sequence>MVSADNLNLDVLELIFAYLAGNDLVSIALVSRSFLAGVIPRLYSTVSFKLRHSARYNSIFSPFAVLKLHPDLAIHVRRIDIHAAPVLKAQTHPIFLAECAAAMQSCKNLTSFTCLPKILAPLLESLQGKQRLENIHIHAALATEQSEALTKLNTARSIVLDFASWSILNLLPKWAESAQRTLTTLALYMTQDLNECILEPTIMHLPNLLGLHIIGCSKVNHHIVLKLATRTHLLEELSFTIFDSSSLGDSSSILPLHRPPLQRLRHLALDIRAIDSTASAAMLSSLLTIFRPYSPRLRSFTVKVSDRQLILWDTFLQTMLDSFAPTLTHLAFMECTVANSSIRKICDACTQLERLEVAIPVKDLTAFGSALTFSSTLETLVDIGDSHATHGPRPTLNRENVRNLMLDVRTLRKVVSDSRIWTGRQGTSALSLTLQRSKPSSADHWFFPRV</sequence>
<dbReference type="GeneID" id="18818726"/>
<dbReference type="OrthoDB" id="3005567at2759"/>
<dbReference type="CDD" id="cd09917">
    <property type="entry name" value="F-box_SF"/>
    <property type="match status" value="1"/>
</dbReference>
<dbReference type="Pfam" id="PF00646">
    <property type="entry name" value="F-box"/>
    <property type="match status" value="1"/>
</dbReference>
<dbReference type="Gene3D" id="3.80.10.10">
    <property type="entry name" value="Ribonuclease Inhibitor"/>
    <property type="match status" value="1"/>
</dbReference>
<accession>F8NRV4</accession>
<dbReference type="EMBL" id="GL945432">
    <property type="protein sequence ID" value="EGO26840.1"/>
    <property type="molecule type" value="Genomic_DNA"/>
</dbReference>
<dbReference type="InterPro" id="IPR001810">
    <property type="entry name" value="F-box_dom"/>
</dbReference>
<dbReference type="HOGENOM" id="CLU_046749_0_0_1"/>
<dbReference type="AlphaFoldDB" id="F8NRV4"/>
<gene>
    <name evidence="2" type="ORF">SERLADRAFT_464360</name>
</gene>